<dbReference type="Pfam" id="PF00251">
    <property type="entry name" value="Glyco_hydro_32N"/>
    <property type="match status" value="1"/>
</dbReference>
<dbReference type="SUPFAM" id="SSF49899">
    <property type="entry name" value="Concanavalin A-like lectins/glucanases"/>
    <property type="match status" value="1"/>
</dbReference>
<dbReference type="GeneID" id="72068459"/>
<evidence type="ECO:0000259" key="8">
    <source>
        <dbReference type="Pfam" id="PF08244"/>
    </source>
</evidence>
<evidence type="ECO:0000259" key="7">
    <source>
        <dbReference type="Pfam" id="PF00251"/>
    </source>
</evidence>
<evidence type="ECO:0000313" key="9">
    <source>
        <dbReference type="EMBL" id="UNI20421.1"/>
    </source>
</evidence>
<dbReference type="PANTHER" id="PTHR42800:SF2">
    <property type="entry name" value="INVERTASE-RELATED"/>
    <property type="match status" value="1"/>
</dbReference>
<dbReference type="SUPFAM" id="SSF75005">
    <property type="entry name" value="Arabinanase/levansucrase/invertase"/>
    <property type="match status" value="1"/>
</dbReference>
<name>A0A9Q8VCT9_9HYPO</name>
<feature type="chain" id="PRO_5040158479" evidence="6">
    <location>
        <begin position="24"/>
        <end position="601"/>
    </location>
</feature>
<sequence length="601" mass="64870">MMSLRRVTALCGALQLVAGTCLAQSSVNSSSSSTSAAPAATTTTTTTPAGAYVGPNVTVGRPIVGDYRGQHRPQVHFSPPTHFMNDPNGMFRDGNGTWHLYYQYNPTAVVAGNQHWGHATSNDLYHWVNQPIALFPPRKNVYVYSGSAVVDENNTSGFFPNQTNGVVAIYTLAEFDQDGNAGPQTQAVAYSYDNGYSFIPYHGNPVIPSNSPQFRDPKVVRHGDRWVMAVAYPHDFAVGIFTSPNLIDWTPASNFSHHGLLGLQWECPNLVRMPHVDDKGDRRDDMWLMVVSINPGAPLGGSVAQYFPGTFNGTHFEAVDAAARIADFGKDSYAGQYFYGSPDGQDPVLMSWASNWQYTQTVPTADEGWRSAMSLPRRTHLAKSARVGWKLVTTPYDLSPVMGEVLASNNSVANGTTMVDFSDVPSNALYWELNVTGLLPEASSGGISPRATANFTFSSPVSGEYVRGGMFFGGDPTFFVDRGGVARGFDNVFFTDKASTSVVVSGGSWTMSGVLDRSVLELFLDGGVDSATTTLFPTQPLTLAVFATSELPAGARVSIRVNALRSAWAGMEDASDGLVHGNQSSRDTGAEDLRRMLPGWR</sequence>
<feature type="region of interest" description="Disordered" evidence="5">
    <location>
        <begin position="578"/>
        <end position="601"/>
    </location>
</feature>
<dbReference type="InterPro" id="IPR018053">
    <property type="entry name" value="Glyco_hydro_32_AS"/>
</dbReference>
<evidence type="ECO:0000313" key="10">
    <source>
        <dbReference type="Proteomes" id="UP000829364"/>
    </source>
</evidence>
<evidence type="ECO:0000256" key="3">
    <source>
        <dbReference type="ARBA" id="ARBA00023295"/>
    </source>
</evidence>
<reference evidence="9" key="1">
    <citation type="submission" date="2021-11" db="EMBL/GenBank/DDBJ databases">
        <title>Purpureocillium_takamizusanense_genome.</title>
        <authorList>
            <person name="Nguyen N.-H."/>
        </authorList>
    </citation>
    <scope>NUCLEOTIDE SEQUENCE</scope>
    <source>
        <strain evidence="9">PT3</strain>
    </source>
</reference>
<dbReference type="FunFam" id="2.115.10.20:FF:000002">
    <property type="entry name" value="Invertase 2"/>
    <property type="match status" value="1"/>
</dbReference>
<dbReference type="OrthoDB" id="202537at2759"/>
<feature type="compositionally biased region" description="Low complexity" evidence="5">
    <location>
        <begin position="29"/>
        <end position="49"/>
    </location>
</feature>
<dbReference type="InterPro" id="IPR001362">
    <property type="entry name" value="Glyco_hydro_32"/>
</dbReference>
<accession>A0A9Q8VCT9</accession>
<dbReference type="EC" id="3.2.1.26" evidence="9"/>
<feature type="signal peptide" evidence="6">
    <location>
        <begin position="1"/>
        <end position="23"/>
    </location>
</feature>
<keyword evidence="3 4" id="KW-0326">Glycosidase</keyword>
<dbReference type="InterPro" id="IPR013148">
    <property type="entry name" value="Glyco_hydro_32_N"/>
</dbReference>
<feature type="domain" description="Glycosyl hydrolase family 32 N-terminal" evidence="7">
    <location>
        <begin position="76"/>
        <end position="383"/>
    </location>
</feature>
<dbReference type="InterPro" id="IPR013320">
    <property type="entry name" value="ConA-like_dom_sf"/>
</dbReference>
<dbReference type="Proteomes" id="UP000829364">
    <property type="component" value="Chromosome 6"/>
</dbReference>
<evidence type="ECO:0000256" key="6">
    <source>
        <dbReference type="SAM" id="SignalP"/>
    </source>
</evidence>
<evidence type="ECO:0000256" key="2">
    <source>
        <dbReference type="ARBA" id="ARBA00022801"/>
    </source>
</evidence>
<dbReference type="InterPro" id="IPR023296">
    <property type="entry name" value="Glyco_hydro_beta-prop_sf"/>
</dbReference>
<dbReference type="GO" id="GO:0004575">
    <property type="term" value="F:sucrose alpha-glucosidase activity"/>
    <property type="evidence" value="ECO:0007669"/>
    <property type="project" value="TreeGrafter"/>
</dbReference>
<feature type="domain" description="Glycosyl hydrolase family 32 C-terminal" evidence="8">
    <location>
        <begin position="477"/>
        <end position="548"/>
    </location>
</feature>
<evidence type="ECO:0000256" key="4">
    <source>
        <dbReference type="RuleBase" id="RU362110"/>
    </source>
</evidence>
<dbReference type="AlphaFoldDB" id="A0A9Q8VCT9"/>
<dbReference type="CDD" id="cd18622">
    <property type="entry name" value="GH32_Inu-like"/>
    <property type="match status" value="1"/>
</dbReference>
<dbReference type="GO" id="GO:0005987">
    <property type="term" value="P:sucrose catabolic process"/>
    <property type="evidence" value="ECO:0007669"/>
    <property type="project" value="TreeGrafter"/>
</dbReference>
<protein>
    <submittedName>
        <fullName evidence="9">Beta-fructofuranosidase</fullName>
        <ecNumber evidence="9">3.2.1.26</ecNumber>
    </submittedName>
</protein>
<evidence type="ECO:0000256" key="1">
    <source>
        <dbReference type="ARBA" id="ARBA00009902"/>
    </source>
</evidence>
<dbReference type="Pfam" id="PF08244">
    <property type="entry name" value="Glyco_hydro_32C"/>
    <property type="match status" value="1"/>
</dbReference>
<keyword evidence="2 4" id="KW-0378">Hydrolase</keyword>
<dbReference type="Gene3D" id="2.60.120.560">
    <property type="entry name" value="Exo-inulinase, domain 1"/>
    <property type="match status" value="1"/>
</dbReference>
<proteinExistence type="inferred from homology"/>
<dbReference type="KEGG" id="ptkz:JDV02_006510"/>
<organism evidence="9 10">
    <name type="scientific">Purpureocillium takamizusanense</name>
    <dbReference type="NCBI Taxonomy" id="2060973"/>
    <lineage>
        <taxon>Eukaryota</taxon>
        <taxon>Fungi</taxon>
        <taxon>Dikarya</taxon>
        <taxon>Ascomycota</taxon>
        <taxon>Pezizomycotina</taxon>
        <taxon>Sordariomycetes</taxon>
        <taxon>Hypocreomycetidae</taxon>
        <taxon>Hypocreales</taxon>
        <taxon>Ophiocordycipitaceae</taxon>
        <taxon>Purpureocillium</taxon>
    </lineage>
</organism>
<dbReference type="RefSeq" id="XP_047843902.1">
    <property type="nucleotide sequence ID" value="XM_047987912.1"/>
</dbReference>
<keyword evidence="6" id="KW-0732">Signal</keyword>
<dbReference type="EMBL" id="CP086359">
    <property type="protein sequence ID" value="UNI20421.1"/>
    <property type="molecule type" value="Genomic_DNA"/>
</dbReference>
<dbReference type="SMART" id="SM00640">
    <property type="entry name" value="Glyco_32"/>
    <property type="match status" value="1"/>
</dbReference>
<dbReference type="Gene3D" id="2.115.10.20">
    <property type="entry name" value="Glycosyl hydrolase domain, family 43"/>
    <property type="match status" value="1"/>
</dbReference>
<keyword evidence="10" id="KW-1185">Reference proteome</keyword>
<comment type="similarity">
    <text evidence="1 4">Belongs to the glycosyl hydrolase 32 family.</text>
</comment>
<gene>
    <name evidence="9" type="primary">INV1</name>
    <name evidence="9" type="ORF">JDV02_006510</name>
</gene>
<dbReference type="GO" id="GO:0000324">
    <property type="term" value="C:fungal-type vacuole"/>
    <property type="evidence" value="ECO:0007669"/>
    <property type="project" value="TreeGrafter"/>
</dbReference>
<dbReference type="InterPro" id="IPR013189">
    <property type="entry name" value="Glyco_hydro_32_C"/>
</dbReference>
<dbReference type="PANTHER" id="PTHR42800">
    <property type="entry name" value="EXOINULINASE INUD (AFU_ORTHOLOGUE AFUA_5G00480)"/>
    <property type="match status" value="1"/>
</dbReference>
<feature type="region of interest" description="Disordered" evidence="5">
    <location>
        <begin position="28"/>
        <end position="53"/>
    </location>
</feature>
<evidence type="ECO:0000256" key="5">
    <source>
        <dbReference type="SAM" id="MobiDB-lite"/>
    </source>
</evidence>
<dbReference type="PROSITE" id="PS00609">
    <property type="entry name" value="GLYCOSYL_HYDROL_F32"/>
    <property type="match status" value="1"/>
</dbReference>